<reference evidence="2" key="1">
    <citation type="journal article" date="2011" name="Nat. Genet.">
        <title>The Arabidopsis lyrata genome sequence and the basis of rapid genome size change.</title>
        <authorList>
            <person name="Hu T.T."/>
            <person name="Pattyn P."/>
            <person name="Bakker E.G."/>
            <person name="Cao J."/>
            <person name="Cheng J.-F."/>
            <person name="Clark R.M."/>
            <person name="Fahlgren N."/>
            <person name="Fawcett J.A."/>
            <person name="Grimwood J."/>
            <person name="Gundlach H."/>
            <person name="Haberer G."/>
            <person name="Hollister J.D."/>
            <person name="Ossowski S."/>
            <person name="Ottilar R.P."/>
            <person name="Salamov A.A."/>
            <person name="Schneeberger K."/>
            <person name="Spannagl M."/>
            <person name="Wang X."/>
            <person name="Yang L."/>
            <person name="Nasrallah M.E."/>
            <person name="Bergelson J."/>
            <person name="Carrington J.C."/>
            <person name="Gaut B.S."/>
            <person name="Schmutz J."/>
            <person name="Mayer K.F.X."/>
            <person name="Van de Peer Y."/>
            <person name="Grigoriev I.V."/>
            <person name="Nordborg M."/>
            <person name="Weigel D."/>
            <person name="Guo Y.-L."/>
        </authorList>
    </citation>
    <scope>NUCLEOTIDE SEQUENCE [LARGE SCALE GENOMIC DNA]</scope>
    <source>
        <strain evidence="2">cv. MN47</strain>
    </source>
</reference>
<dbReference type="Proteomes" id="UP000008694">
    <property type="component" value="Unassembled WGS sequence"/>
</dbReference>
<keyword evidence="2" id="KW-1185">Reference proteome</keyword>
<protein>
    <submittedName>
        <fullName evidence="1">Uncharacterized protein</fullName>
    </submittedName>
</protein>
<dbReference type="Gramene" id="scaffold_603573.1">
    <property type="protein sequence ID" value="scaffold_603573.1"/>
    <property type="gene ID" value="scaffold_603573.1"/>
</dbReference>
<proteinExistence type="predicted"/>
<organism evidence="2">
    <name type="scientific">Arabidopsis lyrata subsp. lyrata</name>
    <name type="common">Lyre-leaved rock-cress</name>
    <dbReference type="NCBI Taxonomy" id="81972"/>
    <lineage>
        <taxon>Eukaryota</taxon>
        <taxon>Viridiplantae</taxon>
        <taxon>Streptophyta</taxon>
        <taxon>Embryophyta</taxon>
        <taxon>Tracheophyta</taxon>
        <taxon>Spermatophyta</taxon>
        <taxon>Magnoliopsida</taxon>
        <taxon>eudicotyledons</taxon>
        <taxon>Gunneridae</taxon>
        <taxon>Pentapetalae</taxon>
        <taxon>rosids</taxon>
        <taxon>malvids</taxon>
        <taxon>Brassicales</taxon>
        <taxon>Brassicaceae</taxon>
        <taxon>Camelineae</taxon>
        <taxon>Arabidopsis</taxon>
    </lineage>
</organism>
<evidence type="ECO:0000313" key="1">
    <source>
        <dbReference type="EMBL" id="EFH50968.1"/>
    </source>
</evidence>
<sequence>MIKTKDVTFVTICVFISSIDARRKYIHYPIKRDLGNGCNPRFPTAACYKRIPANLYRCTIANRCVRDTSSIRVSSLKKFLEIPPM</sequence>
<dbReference type="OrthoDB" id="1040040at2759"/>
<dbReference type="AlphaFoldDB" id="D7LZN9"/>
<gene>
    <name evidence="1" type="ORF">ARALYDRAFT_911516</name>
</gene>
<dbReference type="KEGG" id="aly:9310776"/>
<accession>D7LZN9</accession>
<name>D7LZN9_ARALL</name>
<dbReference type="HOGENOM" id="CLU_189400_0_0_1"/>
<evidence type="ECO:0000313" key="2">
    <source>
        <dbReference type="Proteomes" id="UP000008694"/>
    </source>
</evidence>
<dbReference type="EMBL" id="GL348718">
    <property type="protein sequence ID" value="EFH50968.1"/>
    <property type="molecule type" value="Genomic_DNA"/>
</dbReference>